<reference evidence="1 2" key="1">
    <citation type="submission" date="2016-11" db="EMBL/GenBank/DDBJ databases">
        <authorList>
            <person name="Jaros S."/>
            <person name="Januszkiewicz K."/>
            <person name="Wedrychowicz H."/>
        </authorList>
    </citation>
    <scope>NUCLEOTIDE SEQUENCE [LARGE SCALE GENOMIC DNA]</scope>
    <source>
        <strain evidence="1 2">DSM 6792</strain>
    </source>
</reference>
<accession>A0A1M5IZ59</accession>
<dbReference type="EMBL" id="FQWH01000002">
    <property type="protein sequence ID" value="SHG33270.1"/>
    <property type="molecule type" value="Genomic_DNA"/>
</dbReference>
<gene>
    <name evidence="1" type="ORF">SAMN05444388_102303</name>
</gene>
<dbReference type="RefSeq" id="WP_073408570.1">
    <property type="nucleotide sequence ID" value="NZ_FQWH01000002.1"/>
</dbReference>
<protein>
    <submittedName>
        <fullName evidence="1">Uncharacterized protein</fullName>
    </submittedName>
</protein>
<evidence type="ECO:0000313" key="1">
    <source>
        <dbReference type="EMBL" id="SHG33270.1"/>
    </source>
</evidence>
<dbReference type="Proteomes" id="UP000184112">
    <property type="component" value="Unassembled WGS sequence"/>
</dbReference>
<dbReference type="AlphaFoldDB" id="A0A1M5IZ59"/>
<proteinExistence type="predicted"/>
<evidence type="ECO:0000313" key="2">
    <source>
        <dbReference type="Proteomes" id="UP000184112"/>
    </source>
</evidence>
<sequence length="79" mass="9267">MEKTKVIYRTDYLFSKCSIWRGIGSVFNLPGNYYEFDTSKTEQEADNKALTSDWENVGADIRNAKKKFEKENFNKLCLK</sequence>
<name>A0A1M5IZ59_FLAJO</name>
<organism evidence="1 2">
    <name type="scientific">Flavobacterium johnsoniae</name>
    <name type="common">Cytophaga johnsonae</name>
    <dbReference type="NCBI Taxonomy" id="986"/>
    <lineage>
        <taxon>Bacteria</taxon>
        <taxon>Pseudomonadati</taxon>
        <taxon>Bacteroidota</taxon>
        <taxon>Flavobacteriia</taxon>
        <taxon>Flavobacteriales</taxon>
        <taxon>Flavobacteriaceae</taxon>
        <taxon>Flavobacterium</taxon>
    </lineage>
</organism>